<evidence type="ECO:0000313" key="8">
    <source>
        <dbReference type="Proteomes" id="UP000611945"/>
    </source>
</evidence>
<dbReference type="PROSITE" id="PS50883">
    <property type="entry name" value="EAL"/>
    <property type="match status" value="1"/>
</dbReference>
<proteinExistence type="predicted"/>
<dbReference type="SUPFAM" id="SSF55073">
    <property type="entry name" value="Nucleotide cyclase"/>
    <property type="match status" value="1"/>
</dbReference>
<gene>
    <name evidence="7" type="ORF">H9642_05245</name>
</gene>
<accession>A0ABR8TM26</accession>
<protein>
    <recommendedName>
        <fullName evidence="1">Diguanylate cyclase DosC</fullName>
    </recommendedName>
    <alternativeName>
        <fullName evidence="2">Direct oxygen-sensing cyclase</fullName>
    </alternativeName>
</protein>
<evidence type="ECO:0000256" key="1">
    <source>
        <dbReference type="ARBA" id="ARBA00015125"/>
    </source>
</evidence>
<evidence type="ECO:0000259" key="6">
    <source>
        <dbReference type="PROSITE" id="PS50887"/>
    </source>
</evidence>
<dbReference type="SMART" id="SM00267">
    <property type="entry name" value="GGDEF"/>
    <property type="match status" value="1"/>
</dbReference>
<dbReference type="InterPro" id="IPR043128">
    <property type="entry name" value="Rev_trsase/Diguanyl_cyclase"/>
</dbReference>
<feature type="domain" description="PAS" evidence="3">
    <location>
        <begin position="174"/>
        <end position="246"/>
    </location>
</feature>
<dbReference type="InterPro" id="IPR012292">
    <property type="entry name" value="Globin/Proto"/>
</dbReference>
<dbReference type="Gene3D" id="2.10.70.100">
    <property type="match status" value="1"/>
</dbReference>
<organism evidence="7 8">
    <name type="scientific">Serpens gallinarum</name>
    <dbReference type="NCBI Taxonomy" id="2763075"/>
    <lineage>
        <taxon>Bacteria</taxon>
        <taxon>Pseudomonadati</taxon>
        <taxon>Pseudomonadota</taxon>
        <taxon>Gammaproteobacteria</taxon>
        <taxon>Pseudomonadales</taxon>
        <taxon>Pseudomonadaceae</taxon>
        <taxon>Pseudomonas</taxon>
    </lineage>
</organism>
<dbReference type="PROSITE" id="PS50887">
    <property type="entry name" value="GGDEF"/>
    <property type="match status" value="1"/>
</dbReference>
<dbReference type="Pfam" id="PF11563">
    <property type="entry name" value="Protoglobin"/>
    <property type="match status" value="1"/>
</dbReference>
<dbReference type="InterPro" id="IPR001633">
    <property type="entry name" value="EAL_dom"/>
</dbReference>
<dbReference type="InterPro" id="IPR000700">
    <property type="entry name" value="PAS-assoc_C"/>
</dbReference>
<dbReference type="SUPFAM" id="SSF141868">
    <property type="entry name" value="EAL domain-like"/>
    <property type="match status" value="1"/>
</dbReference>
<dbReference type="RefSeq" id="WP_251835379.1">
    <property type="nucleotide sequence ID" value="NZ_JACSQG010000002.1"/>
</dbReference>
<evidence type="ECO:0000313" key="7">
    <source>
        <dbReference type="EMBL" id="MBD7976590.1"/>
    </source>
</evidence>
<dbReference type="Gene3D" id="3.20.20.450">
    <property type="entry name" value="EAL domain"/>
    <property type="match status" value="1"/>
</dbReference>
<dbReference type="NCBIfam" id="TIGR00229">
    <property type="entry name" value="sensory_box"/>
    <property type="match status" value="1"/>
</dbReference>
<dbReference type="Pfam" id="PF00990">
    <property type="entry name" value="GGDEF"/>
    <property type="match status" value="1"/>
</dbReference>
<dbReference type="SMART" id="SM00091">
    <property type="entry name" value="PAS"/>
    <property type="match status" value="1"/>
</dbReference>
<dbReference type="CDD" id="cd01948">
    <property type="entry name" value="EAL"/>
    <property type="match status" value="1"/>
</dbReference>
<dbReference type="InterPro" id="IPR013655">
    <property type="entry name" value="PAS_fold_3"/>
</dbReference>
<dbReference type="InterPro" id="IPR000160">
    <property type="entry name" value="GGDEF_dom"/>
</dbReference>
<dbReference type="SMART" id="SM00086">
    <property type="entry name" value="PAC"/>
    <property type="match status" value="1"/>
</dbReference>
<dbReference type="Gene3D" id="3.30.450.20">
    <property type="entry name" value="PAS domain"/>
    <property type="match status" value="1"/>
</dbReference>
<dbReference type="InterPro" id="IPR029787">
    <property type="entry name" value="Nucleotide_cyclase"/>
</dbReference>
<dbReference type="InterPro" id="IPR044398">
    <property type="entry name" value="Globin-sensor_dom"/>
</dbReference>
<dbReference type="InterPro" id="IPR035919">
    <property type="entry name" value="EAL_sf"/>
</dbReference>
<dbReference type="Pfam" id="PF08447">
    <property type="entry name" value="PAS_3"/>
    <property type="match status" value="1"/>
</dbReference>
<dbReference type="SUPFAM" id="SSF55785">
    <property type="entry name" value="PYP-like sensor domain (PAS domain)"/>
    <property type="match status" value="1"/>
</dbReference>
<dbReference type="InterPro" id="IPR000014">
    <property type="entry name" value="PAS"/>
</dbReference>
<feature type="domain" description="EAL" evidence="5">
    <location>
        <begin position="474"/>
        <end position="729"/>
    </location>
</feature>
<dbReference type="EMBL" id="JACSQG010000002">
    <property type="protein sequence ID" value="MBD7976590.1"/>
    <property type="molecule type" value="Genomic_DNA"/>
</dbReference>
<reference evidence="7 8" key="1">
    <citation type="submission" date="2020-08" db="EMBL/GenBank/DDBJ databases">
        <title>A Genomic Blueprint of the Chicken Gut Microbiome.</title>
        <authorList>
            <person name="Gilroy R."/>
            <person name="Ravi A."/>
            <person name="Getino M."/>
            <person name="Pursley I."/>
            <person name="Horton D.L."/>
            <person name="Alikhan N.-F."/>
            <person name="Baker D."/>
            <person name="Gharbi K."/>
            <person name="Hall N."/>
            <person name="Watson M."/>
            <person name="Adriaenssens E.M."/>
            <person name="Foster-Nyarko E."/>
            <person name="Jarju S."/>
            <person name="Secka A."/>
            <person name="Antonio M."/>
            <person name="Oren A."/>
            <person name="Chaudhuri R."/>
            <person name="La Ragione R.M."/>
            <person name="Hildebrand F."/>
            <person name="Pallen M.J."/>
        </authorList>
    </citation>
    <scope>NUCLEOTIDE SEQUENCE [LARGE SCALE GENOMIC DNA]</scope>
    <source>
        <strain evidence="7 8">Sa2CUA2</strain>
    </source>
</reference>
<name>A0ABR8TM26_9PSED</name>
<dbReference type="SUPFAM" id="SSF46458">
    <property type="entry name" value="Globin-like"/>
    <property type="match status" value="1"/>
</dbReference>
<dbReference type="NCBIfam" id="TIGR00254">
    <property type="entry name" value="GGDEF"/>
    <property type="match status" value="1"/>
</dbReference>
<dbReference type="Pfam" id="PF00563">
    <property type="entry name" value="EAL"/>
    <property type="match status" value="1"/>
</dbReference>
<evidence type="ECO:0000259" key="3">
    <source>
        <dbReference type="PROSITE" id="PS50112"/>
    </source>
</evidence>
<evidence type="ECO:0000256" key="2">
    <source>
        <dbReference type="ARBA" id="ARBA00029839"/>
    </source>
</evidence>
<dbReference type="InterPro" id="IPR009050">
    <property type="entry name" value="Globin-like_sf"/>
</dbReference>
<dbReference type="InterPro" id="IPR052155">
    <property type="entry name" value="Biofilm_reg_signaling"/>
</dbReference>
<dbReference type="InterPro" id="IPR035965">
    <property type="entry name" value="PAS-like_dom_sf"/>
</dbReference>
<dbReference type="InterPro" id="IPR001610">
    <property type="entry name" value="PAC"/>
</dbReference>
<feature type="domain" description="PAC" evidence="4">
    <location>
        <begin position="250"/>
        <end position="301"/>
    </location>
</feature>
<evidence type="ECO:0000259" key="4">
    <source>
        <dbReference type="PROSITE" id="PS50113"/>
    </source>
</evidence>
<dbReference type="CDD" id="cd01949">
    <property type="entry name" value="GGDEF"/>
    <property type="match status" value="1"/>
</dbReference>
<dbReference type="PROSITE" id="PS50112">
    <property type="entry name" value="PAS"/>
    <property type="match status" value="1"/>
</dbReference>
<dbReference type="PANTHER" id="PTHR44757">
    <property type="entry name" value="DIGUANYLATE CYCLASE DGCP"/>
    <property type="match status" value="1"/>
</dbReference>
<evidence type="ECO:0000259" key="5">
    <source>
        <dbReference type="PROSITE" id="PS50883"/>
    </source>
</evidence>
<comment type="caution">
    <text evidence="7">The sequence shown here is derived from an EMBL/GenBank/DDBJ whole genome shotgun (WGS) entry which is preliminary data.</text>
</comment>
<dbReference type="Gene3D" id="3.30.70.270">
    <property type="match status" value="1"/>
</dbReference>
<dbReference type="Gene3D" id="1.10.490.10">
    <property type="entry name" value="Globins"/>
    <property type="match status" value="1"/>
</dbReference>
<keyword evidence="8" id="KW-1185">Reference proteome</keyword>
<sequence>MSPEPELKPLFQSIGLDREEIHARCRYLDWSPADGRRLNRHAARLESAHVEFVDDLYDYLRGFDPLARILSEPATLDRLKRSQITYYQQLLNGPYDYQYVHDRLRVGMVHERVGLELKWYLGAYRLHLDAMLANLFPADENRELYASLLKVVFFDMSLAVEAYSAARRRALEDSEARFARALRGSNDGIWDWDVATDRLYVSERWASMLGLSRDSLGERGQHWFQRVHPDDLPALRQAIDTHLRGETPWLYLEYRMRRPDGTYIWVLVRGVAERDSQGDVRLTGSQTDISERKQAEAELRRAARHDPLTGLANRTRLDELLHRALQRQRKFASEAALLFIDLDRFKLINDSLGHAVGDLVLVEMAQRLKQCLRPGDHLTRFGGDEFVVLLDELDCQDSAEHLAQRMLDALQRPVYVHNHELVFTASIGIAALDGQAQPGETLQAADIALYSAKAAGKSQYARYTHDMHSAAQHRLELQSALAQALARNEFVVHYQPIYQLDGEQSTVYGVEALLRWRLNDQPVSPQEFIPALEETGDILPVGDWVLEQACRQVRAWQQTGQSHLSCSVNLSSRQLRQAGFAARVAAILQASGLEAQFLVLEITEGLLMEDSPELHHNLRALARLGVRLALDDFGTGYCSLGYLQRFPLHILKVDKSFVMGLPQDREQSAICRAIIGLGKSLGLQVIAEGVETEQHRQFLLDEGCQHAQGFWFARPCSSQDMQQLFNALDSCGLLAGHATPAVPVNQALSRRELS</sequence>
<dbReference type="PROSITE" id="PS50113">
    <property type="entry name" value="PAC"/>
    <property type="match status" value="1"/>
</dbReference>
<dbReference type="SMART" id="SM00052">
    <property type="entry name" value="EAL"/>
    <property type="match status" value="1"/>
</dbReference>
<dbReference type="PANTHER" id="PTHR44757:SF2">
    <property type="entry name" value="BIOFILM ARCHITECTURE MAINTENANCE PROTEIN MBAA"/>
    <property type="match status" value="1"/>
</dbReference>
<feature type="domain" description="GGDEF" evidence="6">
    <location>
        <begin position="333"/>
        <end position="465"/>
    </location>
</feature>
<dbReference type="CDD" id="cd00130">
    <property type="entry name" value="PAS"/>
    <property type="match status" value="1"/>
</dbReference>
<dbReference type="CDD" id="cd01068">
    <property type="entry name" value="globin_sensor"/>
    <property type="match status" value="1"/>
</dbReference>
<dbReference type="Proteomes" id="UP000611945">
    <property type="component" value="Unassembled WGS sequence"/>
</dbReference>
<dbReference type="InterPro" id="IPR039379">
    <property type="entry name" value="Protoglobin_sensor_dom"/>
</dbReference>